<organism evidence="2 3">
    <name type="scientific">Desulfosporosinus nitroreducens</name>
    <dbReference type="NCBI Taxonomy" id="2018668"/>
    <lineage>
        <taxon>Bacteria</taxon>
        <taxon>Bacillati</taxon>
        <taxon>Bacillota</taxon>
        <taxon>Clostridia</taxon>
        <taxon>Eubacteriales</taxon>
        <taxon>Desulfitobacteriaceae</taxon>
        <taxon>Desulfosporosinus</taxon>
    </lineage>
</organism>
<reference evidence="2" key="1">
    <citation type="submission" date="2022-05" db="EMBL/GenBank/DDBJ databases">
        <title>Expanded diversity of anoxic marine methylotrophy in a Black Sea sulfate reducing microorganism.</title>
        <authorList>
            <person name="Fischer P.Q."/>
            <person name="Stams A.J.M."/>
            <person name="Villanueva L."/>
            <person name="Sousa D.Z."/>
        </authorList>
    </citation>
    <scope>NUCLEOTIDE SEQUENCE</scope>
    <source>
        <strain evidence="2">P130</strain>
    </source>
</reference>
<dbReference type="EMBL" id="JAMJEV010000018">
    <property type="protein sequence ID" value="MDO0824875.1"/>
    <property type="molecule type" value="Genomic_DNA"/>
</dbReference>
<dbReference type="RefSeq" id="WP_302049620.1">
    <property type="nucleotide sequence ID" value="NZ_JAMJEV010000018.1"/>
</dbReference>
<sequence length="142" mass="15450">MKKLIPLLLAIFMLLVTQVTLGATETKMSVSGVVSPAAYETISGGEGKLVNNRNGTINISGFTKTYKPVKEIGLKLHLQYLSNGSWRTVDSYSYTKTNSSSVSGGEKLSVSSGYYRVFAQHTSYNGSKNESGRSYSQALYIE</sequence>
<feature type="chain" id="PRO_5046747269" evidence="1">
    <location>
        <begin position="23"/>
        <end position="142"/>
    </location>
</feature>
<name>A0ABT8QUN8_9FIRM</name>
<accession>A0ABT8QUN8</accession>
<comment type="caution">
    <text evidence="2">The sequence shown here is derived from an EMBL/GenBank/DDBJ whole genome shotgun (WGS) entry which is preliminary data.</text>
</comment>
<keyword evidence="1" id="KW-0732">Signal</keyword>
<protein>
    <submittedName>
        <fullName evidence="2">Uncharacterized protein</fullName>
    </submittedName>
</protein>
<dbReference type="Proteomes" id="UP001176021">
    <property type="component" value="Unassembled WGS sequence"/>
</dbReference>
<feature type="signal peptide" evidence="1">
    <location>
        <begin position="1"/>
        <end position="22"/>
    </location>
</feature>
<keyword evidence="3" id="KW-1185">Reference proteome</keyword>
<evidence type="ECO:0000313" key="2">
    <source>
        <dbReference type="EMBL" id="MDO0824875.1"/>
    </source>
</evidence>
<proteinExistence type="predicted"/>
<evidence type="ECO:0000256" key="1">
    <source>
        <dbReference type="SAM" id="SignalP"/>
    </source>
</evidence>
<evidence type="ECO:0000313" key="3">
    <source>
        <dbReference type="Proteomes" id="UP001176021"/>
    </source>
</evidence>
<gene>
    <name evidence="2" type="ORF">M8H41_18745</name>
</gene>